<protein>
    <recommendedName>
        <fullName evidence="1">Protein kinase domain-containing protein</fullName>
    </recommendedName>
</protein>
<proteinExistence type="predicted"/>
<dbReference type="AlphaFoldDB" id="A0AAF3ESH3"/>
<dbReference type="InterPro" id="IPR011009">
    <property type="entry name" value="Kinase-like_dom_sf"/>
</dbReference>
<dbReference type="GO" id="GO:0005524">
    <property type="term" value="F:ATP binding"/>
    <property type="evidence" value="ECO:0007669"/>
    <property type="project" value="InterPro"/>
</dbReference>
<dbReference type="InterPro" id="IPR008271">
    <property type="entry name" value="Ser/Thr_kinase_AS"/>
</dbReference>
<dbReference type="SUPFAM" id="SSF56112">
    <property type="entry name" value="Protein kinase-like (PK-like)"/>
    <property type="match status" value="1"/>
</dbReference>
<dbReference type="InterPro" id="IPR051681">
    <property type="entry name" value="Ser/Thr_Kinases-Pseudokinases"/>
</dbReference>
<dbReference type="WBParaSite" id="MBELARI_LOCUS16988">
    <property type="protein sequence ID" value="MBELARI_LOCUS16988"/>
    <property type="gene ID" value="MBELARI_LOCUS16988"/>
</dbReference>
<organism evidence="2 3">
    <name type="scientific">Mesorhabditis belari</name>
    <dbReference type="NCBI Taxonomy" id="2138241"/>
    <lineage>
        <taxon>Eukaryota</taxon>
        <taxon>Metazoa</taxon>
        <taxon>Ecdysozoa</taxon>
        <taxon>Nematoda</taxon>
        <taxon>Chromadorea</taxon>
        <taxon>Rhabditida</taxon>
        <taxon>Rhabditina</taxon>
        <taxon>Rhabditomorpha</taxon>
        <taxon>Rhabditoidea</taxon>
        <taxon>Rhabditidae</taxon>
        <taxon>Mesorhabditinae</taxon>
        <taxon>Mesorhabditis</taxon>
    </lineage>
</organism>
<dbReference type="Proteomes" id="UP000887575">
    <property type="component" value="Unassembled WGS sequence"/>
</dbReference>
<keyword evidence="2" id="KW-1185">Reference proteome</keyword>
<dbReference type="PROSITE" id="PS00108">
    <property type="entry name" value="PROTEIN_KINASE_ST"/>
    <property type="match status" value="1"/>
</dbReference>
<evidence type="ECO:0000259" key="1">
    <source>
        <dbReference type="PROSITE" id="PS50011"/>
    </source>
</evidence>
<evidence type="ECO:0000313" key="2">
    <source>
        <dbReference type="Proteomes" id="UP000887575"/>
    </source>
</evidence>
<dbReference type="Pfam" id="PF00069">
    <property type="entry name" value="Pkinase"/>
    <property type="match status" value="1"/>
</dbReference>
<dbReference type="PROSITE" id="PS50011">
    <property type="entry name" value="PROTEIN_KINASE_DOM"/>
    <property type="match status" value="1"/>
</dbReference>
<dbReference type="GO" id="GO:0004674">
    <property type="term" value="F:protein serine/threonine kinase activity"/>
    <property type="evidence" value="ECO:0007669"/>
    <property type="project" value="TreeGrafter"/>
</dbReference>
<feature type="domain" description="Protein kinase" evidence="1">
    <location>
        <begin position="1"/>
        <end position="150"/>
    </location>
</feature>
<dbReference type="SMART" id="SM00220">
    <property type="entry name" value="S_TKc"/>
    <property type="match status" value="1"/>
</dbReference>
<sequence>MEQLASVLVYLKQKELVHRDLKPANIMMFNKHREIRVCDFGISAWEDTFVGRGGTIRFAAPNPLHHLADHRDDVYSVGMILWQLVFKAFPFIDHNAENPAVDTDDLWERVGNGERLPLDETHPAIREVIESCWAHEKDDRLTAEELHETMLDWKRKIQRTTQGIKSPSLFRDINPLIRPHGTFPCTHPTSAANYQRIQNLGFCVPRYVNLIQIPNTNQDYFLERAMRVVYNRVTREAHIVAENKKTWFHDLRILFGQLLRDVDELPMLPSFIHGEYLLLFYPTSLDFFEDLVSFFSS</sequence>
<evidence type="ECO:0000313" key="3">
    <source>
        <dbReference type="WBParaSite" id="MBELARI_LOCUS16988"/>
    </source>
</evidence>
<reference evidence="3" key="1">
    <citation type="submission" date="2024-02" db="UniProtKB">
        <authorList>
            <consortium name="WormBaseParasite"/>
        </authorList>
    </citation>
    <scope>IDENTIFICATION</scope>
</reference>
<accession>A0AAF3ESH3</accession>
<dbReference type="InterPro" id="IPR000719">
    <property type="entry name" value="Prot_kinase_dom"/>
</dbReference>
<dbReference type="Gene3D" id="1.10.510.10">
    <property type="entry name" value="Transferase(Phosphotransferase) domain 1"/>
    <property type="match status" value="1"/>
</dbReference>
<dbReference type="PANTHER" id="PTHR44329">
    <property type="entry name" value="SERINE/THREONINE-PROTEIN KINASE TNNI3K-RELATED"/>
    <property type="match status" value="1"/>
</dbReference>
<name>A0AAF3ESH3_9BILA</name>